<keyword evidence="2" id="KW-1185">Reference proteome</keyword>
<reference evidence="3" key="1">
    <citation type="submission" date="2016-06" db="UniProtKB">
        <authorList>
            <consortium name="WormBaseParasite"/>
        </authorList>
    </citation>
    <scope>IDENTIFICATION</scope>
</reference>
<proteinExistence type="predicted"/>
<evidence type="ECO:0000313" key="3">
    <source>
        <dbReference type="WBParaSite" id="OFLC_0000152201-mRNA-1"/>
    </source>
</evidence>
<dbReference type="WBParaSite" id="OFLC_0000152201-mRNA-1">
    <property type="protein sequence ID" value="OFLC_0000152201-mRNA-1"/>
    <property type="gene ID" value="OFLC_0000152201"/>
</dbReference>
<dbReference type="AlphaFoldDB" id="A0A183H213"/>
<dbReference type="EMBL" id="UZAJ01000731">
    <property type="protein sequence ID" value="VDO29855.1"/>
    <property type="molecule type" value="Genomic_DNA"/>
</dbReference>
<gene>
    <name evidence="1" type="ORF">OFLC_LOCUS1523</name>
</gene>
<protein>
    <submittedName>
        <fullName evidence="1 3">Uncharacterized protein</fullName>
    </submittedName>
</protein>
<organism evidence="3">
    <name type="scientific">Onchocerca flexuosa</name>
    <dbReference type="NCBI Taxonomy" id="387005"/>
    <lineage>
        <taxon>Eukaryota</taxon>
        <taxon>Metazoa</taxon>
        <taxon>Ecdysozoa</taxon>
        <taxon>Nematoda</taxon>
        <taxon>Chromadorea</taxon>
        <taxon>Rhabditida</taxon>
        <taxon>Spirurina</taxon>
        <taxon>Spiruromorpha</taxon>
        <taxon>Filarioidea</taxon>
        <taxon>Onchocercidae</taxon>
        <taxon>Onchocerca</taxon>
    </lineage>
</organism>
<sequence>MEFTNVVSSSKTPKTLENKSGTYEFMERIERGGTSQLKGNFLVENEKSTCGDSEQIYPSLLFSGIFGRFISQLIKFLENCNPAVGNRVPRSPTPDMNIQGQKETYTNHTPTQLCFESLLNTAGHKVS</sequence>
<reference evidence="1 2" key="2">
    <citation type="submission" date="2018-11" db="EMBL/GenBank/DDBJ databases">
        <authorList>
            <consortium name="Pathogen Informatics"/>
        </authorList>
    </citation>
    <scope>NUCLEOTIDE SEQUENCE [LARGE SCALE GENOMIC DNA]</scope>
</reference>
<name>A0A183H213_9BILA</name>
<dbReference type="Proteomes" id="UP000267606">
    <property type="component" value="Unassembled WGS sequence"/>
</dbReference>
<evidence type="ECO:0000313" key="2">
    <source>
        <dbReference type="Proteomes" id="UP000267606"/>
    </source>
</evidence>
<evidence type="ECO:0000313" key="1">
    <source>
        <dbReference type="EMBL" id="VDO29855.1"/>
    </source>
</evidence>
<accession>A0A183H213</accession>